<evidence type="ECO:0000313" key="3">
    <source>
        <dbReference type="EMBL" id="PVX78953.1"/>
    </source>
</evidence>
<dbReference type="InterPro" id="IPR006311">
    <property type="entry name" value="TAT_signal"/>
</dbReference>
<feature type="signal peptide" evidence="1">
    <location>
        <begin position="1"/>
        <end position="22"/>
    </location>
</feature>
<protein>
    <submittedName>
        <fullName evidence="3">Lipid-binding SYLF domain-containing protein</fullName>
    </submittedName>
</protein>
<dbReference type="CDD" id="cd11524">
    <property type="entry name" value="SYLF"/>
    <property type="match status" value="1"/>
</dbReference>
<keyword evidence="4" id="KW-1185">Reference proteome</keyword>
<keyword evidence="1" id="KW-0732">Signal</keyword>
<feature type="chain" id="PRO_5046601392" evidence="1">
    <location>
        <begin position="23"/>
        <end position="197"/>
    </location>
</feature>
<dbReference type="EMBL" id="QEOB01000013">
    <property type="protein sequence ID" value="PVX78953.1"/>
    <property type="molecule type" value="Genomic_DNA"/>
</dbReference>
<feature type="domain" description="Ysc84 actin-binding" evidence="2">
    <location>
        <begin position="110"/>
        <end position="193"/>
    </location>
</feature>
<organism evidence="3 4">
    <name type="scientific">Paraburkholderia unamae</name>
    <dbReference type="NCBI Taxonomy" id="219649"/>
    <lineage>
        <taxon>Bacteria</taxon>
        <taxon>Pseudomonadati</taxon>
        <taxon>Pseudomonadota</taxon>
        <taxon>Betaproteobacteria</taxon>
        <taxon>Burkholderiales</taxon>
        <taxon>Burkholderiaceae</taxon>
        <taxon>Paraburkholderia</taxon>
    </lineage>
</organism>
<accession>A0ABX5KH06</accession>
<name>A0ABX5KH06_9BURK</name>
<comment type="caution">
    <text evidence="3">The sequence shown here is derived from an EMBL/GenBank/DDBJ whole genome shotgun (WGS) entry which is preliminary data.</text>
</comment>
<proteinExistence type="predicted"/>
<dbReference type="PROSITE" id="PS51257">
    <property type="entry name" value="PROKAR_LIPOPROTEIN"/>
    <property type="match status" value="1"/>
</dbReference>
<evidence type="ECO:0000256" key="1">
    <source>
        <dbReference type="SAM" id="SignalP"/>
    </source>
</evidence>
<reference evidence="3 4" key="1">
    <citation type="submission" date="2018-05" db="EMBL/GenBank/DDBJ databases">
        <title>Genomic Encyclopedia of Type Strains, Phase IV (KMG-V): Genome sequencing to study the core and pangenomes of soil and plant-associated prokaryotes.</title>
        <authorList>
            <person name="Whitman W."/>
        </authorList>
    </citation>
    <scope>NUCLEOTIDE SEQUENCE [LARGE SCALE GENOMIC DNA]</scope>
    <source>
        <strain evidence="3 4">SCZa-39</strain>
    </source>
</reference>
<gene>
    <name evidence="3" type="ORF">C7402_113226</name>
</gene>
<evidence type="ECO:0000259" key="2">
    <source>
        <dbReference type="Pfam" id="PF04366"/>
    </source>
</evidence>
<sequence length="197" mass="20368">MKRREFLAGGSVAAATWLAAMAGCTTTGPAAAADPAAANAVARREIDEDVDEVLARLYRSVKGSRELLAKARGVLVFPDVKGAGFVIGAEYGRGALRVEGRTLGYFSTMGGSFGAQVGAQSRAIVYAFMTRSSLDRFKRSSGWSVGADATVALVKMGANGKIDSATAVNPIEAFVLTNAGLMAGVSLEGSKVSRLDI</sequence>
<evidence type="ECO:0000313" key="4">
    <source>
        <dbReference type="Proteomes" id="UP000245712"/>
    </source>
</evidence>
<dbReference type="Pfam" id="PF04366">
    <property type="entry name" value="Ysc84"/>
    <property type="match status" value="1"/>
</dbReference>
<dbReference type="RefSeq" id="WP_116612779.1">
    <property type="nucleotide sequence ID" value="NZ_CAJZAT010000212.1"/>
</dbReference>
<dbReference type="PROSITE" id="PS51318">
    <property type="entry name" value="TAT"/>
    <property type="match status" value="1"/>
</dbReference>
<dbReference type="Proteomes" id="UP000245712">
    <property type="component" value="Unassembled WGS sequence"/>
</dbReference>
<dbReference type="InterPro" id="IPR007461">
    <property type="entry name" value="Ysc84_actin-binding"/>
</dbReference>